<name>A0A2L1GL24_9BACT</name>
<gene>
    <name evidence="2" type="ORF">CAY53_01785</name>
</gene>
<dbReference type="SUPFAM" id="SSF51658">
    <property type="entry name" value="Xylose isomerase-like"/>
    <property type="match status" value="1"/>
</dbReference>
<dbReference type="AlphaFoldDB" id="A0A2L1GL24"/>
<evidence type="ECO:0000259" key="1">
    <source>
        <dbReference type="Pfam" id="PF01261"/>
    </source>
</evidence>
<keyword evidence="3" id="KW-1185">Reference proteome</keyword>
<dbReference type="Proteomes" id="UP000239867">
    <property type="component" value="Chromosome"/>
</dbReference>
<protein>
    <submittedName>
        <fullName evidence="2">Xylose isomerase</fullName>
    </submittedName>
</protein>
<dbReference type="KEGG" id="deo:CAY53_01785"/>
<organism evidence="2 3">
    <name type="scientific">Desulfobulbus oralis</name>
    <dbReference type="NCBI Taxonomy" id="1986146"/>
    <lineage>
        <taxon>Bacteria</taxon>
        <taxon>Pseudomonadati</taxon>
        <taxon>Thermodesulfobacteriota</taxon>
        <taxon>Desulfobulbia</taxon>
        <taxon>Desulfobulbales</taxon>
        <taxon>Desulfobulbaceae</taxon>
        <taxon>Desulfobulbus</taxon>
    </lineage>
</organism>
<dbReference type="InterPro" id="IPR013022">
    <property type="entry name" value="Xyl_isomerase-like_TIM-brl"/>
</dbReference>
<dbReference type="NCBIfam" id="NF041277">
    <property type="entry name" value="coba_remo_CbiR"/>
    <property type="match status" value="1"/>
</dbReference>
<accession>A0A2L1GL24</accession>
<sequence>MEKYTLPHIRLGGTSFLLHEEYVPALRFAAARCEDIALLLLQAGQDGELLPGPEEIREIGRICAGEGTSLHVHLPTDVDFSTAQGTRHAVRKVQIAIERAAPLAPHSFVLHVAPVTQQDAARAWGMRPNAVPEAQRQWIARALAGIAASLPAPEMLAIENLETFQPDFWDCWLEDRPYSRCLDVGHLWKDGQDPAPILQAWFSRVRVIHLHGLKPEKGPTAAAAPACAAVTLNGRFRRLFGPHPRDHSSLRLMPADAIDACMHPLWKNGYAGTLVLEVFDFEAFKASHAVLLQSWERYAAQPRQ</sequence>
<keyword evidence="2" id="KW-0413">Isomerase</keyword>
<dbReference type="RefSeq" id="WP_104935687.1">
    <property type="nucleotide sequence ID" value="NZ_CP021255.1"/>
</dbReference>
<feature type="domain" description="Xylose isomerase-like TIM barrel" evidence="1">
    <location>
        <begin position="52"/>
        <end position="282"/>
    </location>
</feature>
<evidence type="ECO:0000313" key="3">
    <source>
        <dbReference type="Proteomes" id="UP000239867"/>
    </source>
</evidence>
<dbReference type="OrthoDB" id="9792261at2"/>
<proteinExistence type="predicted"/>
<dbReference type="Gene3D" id="3.20.20.150">
    <property type="entry name" value="Divalent-metal-dependent TIM barrel enzymes"/>
    <property type="match status" value="1"/>
</dbReference>
<dbReference type="EMBL" id="CP021255">
    <property type="protein sequence ID" value="AVD70372.1"/>
    <property type="molecule type" value="Genomic_DNA"/>
</dbReference>
<reference evidence="2 3" key="1">
    <citation type="journal article" date="2018" name="MBio">
        <title>Insights into the evolution of host association through the isolation and characterization of a novel human periodontal pathobiont, Desulfobulbus oralis.</title>
        <authorList>
            <person name="Cross K.L."/>
            <person name="Chirania P."/>
            <person name="Xiong W."/>
            <person name="Beall C.J."/>
            <person name="Elkins J.G."/>
            <person name="Giannone R.J."/>
            <person name="Griffen A.L."/>
            <person name="Guss A.M."/>
            <person name="Hettich R.L."/>
            <person name="Joshi S.S."/>
            <person name="Mokrzan E.M."/>
            <person name="Martin R.K."/>
            <person name="Zhulin I.B."/>
            <person name="Leys E.J."/>
            <person name="Podar M."/>
        </authorList>
    </citation>
    <scope>NUCLEOTIDE SEQUENCE [LARGE SCALE GENOMIC DNA]</scope>
    <source>
        <strain evidence="2 3">ORNL</strain>
    </source>
</reference>
<dbReference type="InterPro" id="IPR036237">
    <property type="entry name" value="Xyl_isomerase-like_sf"/>
</dbReference>
<evidence type="ECO:0000313" key="2">
    <source>
        <dbReference type="EMBL" id="AVD70372.1"/>
    </source>
</evidence>
<dbReference type="Pfam" id="PF01261">
    <property type="entry name" value="AP_endonuc_2"/>
    <property type="match status" value="1"/>
</dbReference>
<dbReference type="GO" id="GO:0016853">
    <property type="term" value="F:isomerase activity"/>
    <property type="evidence" value="ECO:0007669"/>
    <property type="project" value="UniProtKB-KW"/>
</dbReference>